<keyword evidence="7" id="KW-1185">Reference proteome</keyword>
<dbReference type="SUPFAM" id="SSF48230">
    <property type="entry name" value="Chondroitin AC/alginate lyase"/>
    <property type="match status" value="1"/>
</dbReference>
<organism evidence="6 7">
    <name type="scientific">Gymnopilus dilepis</name>
    <dbReference type="NCBI Taxonomy" id="231916"/>
    <lineage>
        <taxon>Eukaryota</taxon>
        <taxon>Fungi</taxon>
        <taxon>Dikarya</taxon>
        <taxon>Basidiomycota</taxon>
        <taxon>Agaricomycotina</taxon>
        <taxon>Agaricomycetes</taxon>
        <taxon>Agaricomycetidae</taxon>
        <taxon>Agaricales</taxon>
        <taxon>Agaricineae</taxon>
        <taxon>Hymenogastraceae</taxon>
        <taxon>Gymnopilus</taxon>
    </lineage>
</organism>
<protein>
    <recommendedName>
        <fullName evidence="5">Alginate lyase domain-containing protein</fullName>
    </recommendedName>
</protein>
<dbReference type="Proteomes" id="UP000284706">
    <property type="component" value="Unassembled WGS sequence"/>
</dbReference>
<dbReference type="EMBL" id="NHYE01004886">
    <property type="protein sequence ID" value="PPQ81261.1"/>
    <property type="molecule type" value="Genomic_DNA"/>
</dbReference>
<feature type="signal peptide" evidence="4">
    <location>
        <begin position="1"/>
        <end position="20"/>
    </location>
</feature>
<dbReference type="Gene3D" id="1.50.10.100">
    <property type="entry name" value="Chondroitin AC/alginate lyase"/>
    <property type="match status" value="1"/>
</dbReference>
<evidence type="ECO:0000313" key="7">
    <source>
        <dbReference type="Proteomes" id="UP000284706"/>
    </source>
</evidence>
<proteinExistence type="predicted"/>
<dbReference type="GO" id="GO:0016829">
    <property type="term" value="F:lyase activity"/>
    <property type="evidence" value="ECO:0007669"/>
    <property type="project" value="UniProtKB-KW"/>
</dbReference>
<sequence>MRSTFLSIATVASIFSTAVAQTAYANDWVDPDYILSRNFGPHTARSQAQIILWAHKLAIGGPWSVMNKTFTPPSGNKHDYMSLAPYWWPDCSGVGNATALTEQQIWTTCPYKQRDGQFNPDARTVDNVGGFQSMSEASFYNTMAWALNTDPYERGTFEFNAVRFIRAWFIDDDTKMTPHMNYAQMKRGPDGQLGSRTGILDLKNMVKVSNAILILRKGQSKLWTDDLDSKMRAWTKEYINWLETSDLAQEEKAATNNHGSFYYNQLAALKILNNDMTGAKTTTDEFFNTLYMDQITSKGEQPLEAIRTRPYHYRAYNLAALVTNARLAQHVDKTSNSWNKTTKDGANIKSAVDFAMTVPASGTGETKYASELHPIIASAASVYGDSDGKYLAYMKKENPLFMSSPYVLWNQPWAENEASGRAPTSSVPNTNQNNANGKTSGGVVSLKLLRVGLLKRMALATAAVGVLGRRL</sequence>
<feature type="region of interest" description="Disordered" evidence="3">
    <location>
        <begin position="417"/>
        <end position="439"/>
    </location>
</feature>
<keyword evidence="2" id="KW-0456">Lyase</keyword>
<evidence type="ECO:0000256" key="2">
    <source>
        <dbReference type="ARBA" id="ARBA00023239"/>
    </source>
</evidence>
<dbReference type="GO" id="GO:0042597">
    <property type="term" value="C:periplasmic space"/>
    <property type="evidence" value="ECO:0007669"/>
    <property type="project" value="InterPro"/>
</dbReference>
<dbReference type="InterPro" id="IPR008397">
    <property type="entry name" value="Alginate_lyase_dom"/>
</dbReference>
<dbReference type="AlphaFoldDB" id="A0A409WS02"/>
<accession>A0A409WS02</accession>
<evidence type="ECO:0000256" key="1">
    <source>
        <dbReference type="ARBA" id="ARBA00022729"/>
    </source>
</evidence>
<name>A0A409WS02_9AGAR</name>
<keyword evidence="1 4" id="KW-0732">Signal</keyword>
<evidence type="ECO:0000313" key="6">
    <source>
        <dbReference type="EMBL" id="PPQ81261.1"/>
    </source>
</evidence>
<reference evidence="6 7" key="1">
    <citation type="journal article" date="2018" name="Evol. Lett.">
        <title>Horizontal gene cluster transfer increased hallucinogenic mushroom diversity.</title>
        <authorList>
            <person name="Reynolds H.T."/>
            <person name="Vijayakumar V."/>
            <person name="Gluck-Thaler E."/>
            <person name="Korotkin H.B."/>
            <person name="Matheny P.B."/>
            <person name="Slot J.C."/>
        </authorList>
    </citation>
    <scope>NUCLEOTIDE SEQUENCE [LARGE SCALE GENOMIC DNA]</scope>
    <source>
        <strain evidence="6 7">SRW20</strain>
    </source>
</reference>
<evidence type="ECO:0000259" key="5">
    <source>
        <dbReference type="Pfam" id="PF05426"/>
    </source>
</evidence>
<evidence type="ECO:0000256" key="3">
    <source>
        <dbReference type="SAM" id="MobiDB-lite"/>
    </source>
</evidence>
<dbReference type="InParanoid" id="A0A409WS02"/>
<feature type="chain" id="PRO_5019135248" description="Alginate lyase domain-containing protein" evidence="4">
    <location>
        <begin position="21"/>
        <end position="471"/>
    </location>
</feature>
<comment type="caution">
    <text evidence="6">The sequence shown here is derived from an EMBL/GenBank/DDBJ whole genome shotgun (WGS) entry which is preliminary data.</text>
</comment>
<evidence type="ECO:0000256" key="4">
    <source>
        <dbReference type="SAM" id="SignalP"/>
    </source>
</evidence>
<dbReference type="Pfam" id="PF05426">
    <property type="entry name" value="Alginate_lyase"/>
    <property type="match status" value="1"/>
</dbReference>
<dbReference type="STRING" id="231916.A0A409WS02"/>
<gene>
    <name evidence="6" type="ORF">CVT26_015092</name>
</gene>
<dbReference type="InterPro" id="IPR008929">
    <property type="entry name" value="Chondroitin_lyas"/>
</dbReference>
<dbReference type="OrthoDB" id="63533at2759"/>
<feature type="domain" description="Alginate lyase" evidence="5">
    <location>
        <begin position="64"/>
        <end position="357"/>
    </location>
</feature>
<feature type="compositionally biased region" description="Polar residues" evidence="3">
    <location>
        <begin position="422"/>
        <end position="438"/>
    </location>
</feature>